<evidence type="ECO:0000256" key="1">
    <source>
        <dbReference type="SAM" id="Phobius"/>
    </source>
</evidence>
<dbReference type="Proteomes" id="UP001610446">
    <property type="component" value="Unassembled WGS sequence"/>
</dbReference>
<accession>A0ABR4J1U1</accession>
<evidence type="ECO:0000313" key="2">
    <source>
        <dbReference type="EMBL" id="KAL2833995.1"/>
    </source>
</evidence>
<keyword evidence="1" id="KW-1133">Transmembrane helix</keyword>
<protein>
    <recommendedName>
        <fullName evidence="4">Mannosyltransferase</fullName>
    </recommendedName>
</protein>
<keyword evidence="1" id="KW-0812">Transmembrane</keyword>
<evidence type="ECO:0000313" key="3">
    <source>
        <dbReference type="Proteomes" id="UP001610446"/>
    </source>
</evidence>
<reference evidence="2 3" key="1">
    <citation type="submission" date="2024-07" db="EMBL/GenBank/DDBJ databases">
        <title>Section-level genome sequencing and comparative genomics of Aspergillus sections Usti and Cavernicolus.</title>
        <authorList>
            <consortium name="Lawrence Berkeley National Laboratory"/>
            <person name="Nybo J.L."/>
            <person name="Vesth T.C."/>
            <person name="Theobald S."/>
            <person name="Frisvad J.C."/>
            <person name="Larsen T.O."/>
            <person name="Kjaerboelling I."/>
            <person name="Rothschild-Mancinelli K."/>
            <person name="Lyhne E.K."/>
            <person name="Kogle M.E."/>
            <person name="Barry K."/>
            <person name="Clum A."/>
            <person name="Na H."/>
            <person name="Ledsgaard L."/>
            <person name="Lin J."/>
            <person name="Lipzen A."/>
            <person name="Kuo A."/>
            <person name="Riley R."/>
            <person name="Mondo S."/>
            <person name="Labutti K."/>
            <person name="Haridas S."/>
            <person name="Pangalinan J."/>
            <person name="Salamov A.A."/>
            <person name="Simmons B.A."/>
            <person name="Magnuson J.K."/>
            <person name="Chen J."/>
            <person name="Drula E."/>
            <person name="Henrissat B."/>
            <person name="Wiebenga A."/>
            <person name="Lubbers R.J."/>
            <person name="Gomes A.C."/>
            <person name="Makela M.R."/>
            <person name="Stajich J."/>
            <person name="Grigoriev I.V."/>
            <person name="Mortensen U.H."/>
            <person name="De Vries R.P."/>
            <person name="Baker S.E."/>
            <person name="Andersen M.R."/>
        </authorList>
    </citation>
    <scope>NUCLEOTIDE SEQUENCE [LARGE SCALE GENOMIC DNA]</scope>
    <source>
        <strain evidence="2 3">CBS 123904</strain>
    </source>
</reference>
<feature type="transmembrane region" description="Helical" evidence="1">
    <location>
        <begin position="40"/>
        <end position="61"/>
    </location>
</feature>
<keyword evidence="1" id="KW-0472">Membrane</keyword>
<name>A0ABR4J1U1_9EURO</name>
<dbReference type="EMBL" id="JBFXLU010000232">
    <property type="protein sequence ID" value="KAL2833995.1"/>
    <property type="molecule type" value="Genomic_DNA"/>
</dbReference>
<proteinExistence type="predicted"/>
<comment type="caution">
    <text evidence="2">The sequence shown here is derived from an EMBL/GenBank/DDBJ whole genome shotgun (WGS) entry which is preliminary data.</text>
</comment>
<sequence length="126" mass="13999">MQSGGEKLDYLLTPTRSMTGLMPFNPLRGIGRHERTWTRILRALPLLLMSMAAFGAMYSLAPFEEAAAILGNDRYNNIELLDRFYHIPLLDDFSRGSPLRSIISGMHFFSSYSLSSPTMGCGTGSC</sequence>
<organism evidence="2 3">
    <name type="scientific">Aspergillus pseudoustus</name>
    <dbReference type="NCBI Taxonomy" id="1810923"/>
    <lineage>
        <taxon>Eukaryota</taxon>
        <taxon>Fungi</taxon>
        <taxon>Dikarya</taxon>
        <taxon>Ascomycota</taxon>
        <taxon>Pezizomycotina</taxon>
        <taxon>Eurotiomycetes</taxon>
        <taxon>Eurotiomycetidae</taxon>
        <taxon>Eurotiales</taxon>
        <taxon>Aspergillaceae</taxon>
        <taxon>Aspergillus</taxon>
        <taxon>Aspergillus subgen. Nidulantes</taxon>
    </lineage>
</organism>
<evidence type="ECO:0008006" key="4">
    <source>
        <dbReference type="Google" id="ProtNLM"/>
    </source>
</evidence>
<keyword evidence="3" id="KW-1185">Reference proteome</keyword>
<gene>
    <name evidence="2" type="ORF">BJY01DRAFT_224774</name>
</gene>